<dbReference type="NCBIfam" id="NF001140">
    <property type="entry name" value="PRK00147.1"/>
    <property type="match status" value="1"/>
</dbReference>
<dbReference type="InterPro" id="IPR036100">
    <property type="entry name" value="QueA_sf"/>
</dbReference>
<protein>
    <recommendedName>
        <fullName evidence="11 13">S-adenosylmethionine:tRNA ribosyltransferase-isomerase</fullName>
        <ecNumber evidence="10 13">2.4.99.17</ecNumber>
    </recommendedName>
    <alternativeName>
        <fullName evidence="12 13">Queuosine biosynthesis protein QueA</fullName>
    </alternativeName>
</protein>
<dbReference type="Proteomes" id="UP000295830">
    <property type="component" value="Unassembled WGS sequence"/>
</dbReference>
<dbReference type="RefSeq" id="WP_133735998.1">
    <property type="nucleotide sequence ID" value="NZ_SOAX01000003.1"/>
</dbReference>
<evidence type="ECO:0000313" key="15">
    <source>
        <dbReference type="Proteomes" id="UP000295830"/>
    </source>
</evidence>
<reference evidence="14 15" key="1">
    <citation type="submission" date="2019-03" db="EMBL/GenBank/DDBJ databases">
        <title>Genomic Encyclopedia of Type Strains, Phase IV (KMG-IV): sequencing the most valuable type-strain genomes for metagenomic binning, comparative biology and taxonomic classification.</title>
        <authorList>
            <person name="Goeker M."/>
        </authorList>
    </citation>
    <scope>NUCLEOTIDE SEQUENCE [LARGE SCALE GENOMIC DNA]</scope>
    <source>
        <strain evidence="14 15">DSM 15505</strain>
    </source>
</reference>
<dbReference type="EMBL" id="SOAX01000003">
    <property type="protein sequence ID" value="TDT41644.1"/>
    <property type="molecule type" value="Genomic_DNA"/>
</dbReference>
<evidence type="ECO:0000256" key="3">
    <source>
        <dbReference type="ARBA" id="ARBA00011245"/>
    </source>
</evidence>
<evidence type="ECO:0000256" key="13">
    <source>
        <dbReference type="HAMAP-Rule" id="MF_00113"/>
    </source>
</evidence>
<gene>
    <name evidence="13" type="primary">queA</name>
    <name evidence="14" type="ORF">DES49_1745</name>
</gene>
<keyword evidence="15" id="KW-1185">Reference proteome</keyword>
<dbReference type="GO" id="GO:0008616">
    <property type="term" value="P:tRNA queuosine(34) biosynthetic process"/>
    <property type="evidence" value="ECO:0007669"/>
    <property type="project" value="UniProtKB-UniRule"/>
</dbReference>
<evidence type="ECO:0000256" key="4">
    <source>
        <dbReference type="ARBA" id="ARBA00022490"/>
    </source>
</evidence>
<dbReference type="FunFam" id="3.40.1780.10:FF:000001">
    <property type="entry name" value="S-adenosylmethionine:tRNA ribosyltransferase-isomerase"/>
    <property type="match status" value="1"/>
</dbReference>
<dbReference type="SUPFAM" id="SSF111337">
    <property type="entry name" value="QueA-like"/>
    <property type="match status" value="1"/>
</dbReference>
<keyword evidence="5 13" id="KW-0808">Transferase</keyword>
<comment type="subcellular location">
    <subcellularLocation>
        <location evidence="1 13">Cytoplasm</location>
    </subcellularLocation>
</comment>
<dbReference type="Gene3D" id="3.40.1780.10">
    <property type="entry name" value="QueA-like"/>
    <property type="match status" value="1"/>
</dbReference>
<evidence type="ECO:0000256" key="5">
    <source>
        <dbReference type="ARBA" id="ARBA00022679"/>
    </source>
</evidence>
<comment type="function">
    <text evidence="13">Transfers and isomerizes the ribose moiety from AdoMet to the 7-aminomethyl group of 7-deazaguanine (preQ1-tRNA) to give epoxyqueuosine (oQ-tRNA).</text>
</comment>
<dbReference type="UniPathway" id="UPA00392"/>
<keyword evidence="7 13" id="KW-0671">Queuosine biosynthesis</keyword>
<dbReference type="InterPro" id="IPR042118">
    <property type="entry name" value="QueA_dom1"/>
</dbReference>
<keyword evidence="14" id="KW-0413">Isomerase</keyword>
<organism evidence="14 15">
    <name type="scientific">Halospina denitrificans</name>
    <dbReference type="NCBI Taxonomy" id="332522"/>
    <lineage>
        <taxon>Bacteria</taxon>
        <taxon>Pseudomonadati</taxon>
        <taxon>Pseudomonadota</taxon>
        <taxon>Gammaproteobacteria</taxon>
        <taxon>Halospina</taxon>
    </lineage>
</organism>
<evidence type="ECO:0000256" key="2">
    <source>
        <dbReference type="ARBA" id="ARBA00004691"/>
    </source>
</evidence>
<evidence type="ECO:0000256" key="7">
    <source>
        <dbReference type="ARBA" id="ARBA00022785"/>
    </source>
</evidence>
<dbReference type="PANTHER" id="PTHR30307:SF0">
    <property type="entry name" value="S-ADENOSYLMETHIONINE:TRNA RIBOSYLTRANSFERASE-ISOMERASE"/>
    <property type="match status" value="1"/>
</dbReference>
<evidence type="ECO:0000256" key="9">
    <source>
        <dbReference type="ARBA" id="ARBA00061210"/>
    </source>
</evidence>
<proteinExistence type="inferred from homology"/>
<name>A0A4R7JUN6_9GAMM</name>
<evidence type="ECO:0000256" key="12">
    <source>
        <dbReference type="ARBA" id="ARBA00076160"/>
    </source>
</evidence>
<evidence type="ECO:0000256" key="1">
    <source>
        <dbReference type="ARBA" id="ARBA00004496"/>
    </source>
</evidence>
<dbReference type="PANTHER" id="PTHR30307">
    <property type="entry name" value="S-ADENOSYLMETHIONINE:TRNA RIBOSYLTRANSFERASE-ISOMERASE"/>
    <property type="match status" value="1"/>
</dbReference>
<dbReference type="GO" id="GO:0051075">
    <property type="term" value="F:S-adenosylmethionine:tRNA ribosyltransferase-isomerase activity"/>
    <property type="evidence" value="ECO:0007669"/>
    <property type="project" value="UniProtKB-EC"/>
</dbReference>
<dbReference type="HAMAP" id="MF_00113">
    <property type="entry name" value="QueA"/>
    <property type="match status" value="1"/>
</dbReference>
<evidence type="ECO:0000256" key="11">
    <source>
        <dbReference type="ARBA" id="ARBA00069325"/>
    </source>
</evidence>
<dbReference type="Gene3D" id="2.40.10.240">
    <property type="entry name" value="QueA-like"/>
    <property type="match status" value="1"/>
</dbReference>
<dbReference type="Pfam" id="PF02547">
    <property type="entry name" value="Queuosine_synth"/>
    <property type="match status" value="1"/>
</dbReference>
<dbReference type="OrthoDB" id="9805933at2"/>
<comment type="catalytic activity">
    <reaction evidence="8 13">
        <text>7-aminomethyl-7-carbaguanosine(34) in tRNA + S-adenosyl-L-methionine = epoxyqueuosine(34) in tRNA + adenine + L-methionine + 2 H(+)</text>
        <dbReference type="Rhea" id="RHEA:32155"/>
        <dbReference type="Rhea" id="RHEA-COMP:10342"/>
        <dbReference type="Rhea" id="RHEA-COMP:18582"/>
        <dbReference type="ChEBI" id="CHEBI:15378"/>
        <dbReference type="ChEBI" id="CHEBI:16708"/>
        <dbReference type="ChEBI" id="CHEBI:57844"/>
        <dbReference type="ChEBI" id="CHEBI:59789"/>
        <dbReference type="ChEBI" id="CHEBI:82833"/>
        <dbReference type="ChEBI" id="CHEBI:194443"/>
        <dbReference type="EC" id="2.4.99.17"/>
    </reaction>
</comment>
<evidence type="ECO:0000313" key="14">
    <source>
        <dbReference type="EMBL" id="TDT41644.1"/>
    </source>
</evidence>
<evidence type="ECO:0000256" key="8">
    <source>
        <dbReference type="ARBA" id="ARBA00052751"/>
    </source>
</evidence>
<comment type="caution">
    <text evidence="14">The sequence shown here is derived from an EMBL/GenBank/DDBJ whole genome shotgun (WGS) entry which is preliminary data.</text>
</comment>
<evidence type="ECO:0000256" key="6">
    <source>
        <dbReference type="ARBA" id="ARBA00022691"/>
    </source>
</evidence>
<dbReference type="InterPro" id="IPR042119">
    <property type="entry name" value="QueA_dom2"/>
</dbReference>
<keyword evidence="6 13" id="KW-0949">S-adenosyl-L-methionine</keyword>
<keyword evidence="4 13" id="KW-0963">Cytoplasm</keyword>
<dbReference type="EC" id="2.4.99.17" evidence="10 13"/>
<dbReference type="NCBIfam" id="TIGR00113">
    <property type="entry name" value="queA"/>
    <property type="match status" value="1"/>
</dbReference>
<accession>A0A4R7JUN6</accession>
<dbReference type="AlphaFoldDB" id="A0A4R7JUN6"/>
<comment type="subunit">
    <text evidence="3 13">Monomer.</text>
</comment>
<comment type="pathway">
    <text evidence="2 13">tRNA modification; tRNA-queuosine biosynthesis.</text>
</comment>
<evidence type="ECO:0000256" key="10">
    <source>
        <dbReference type="ARBA" id="ARBA00066503"/>
    </source>
</evidence>
<dbReference type="InterPro" id="IPR003699">
    <property type="entry name" value="QueA"/>
</dbReference>
<sequence length="351" mass="38841">MKRSDFHYELPDELIARYPLAERTASRLLCLDGADGAVDHRRFEELPDLLQPQDLLVFNDTRVIPARVYGKKASGGQLEMLVERVLATDAALVHLKVSRSPAVGARLILEGGHEAVVEAREEGLFRLRFTDSPVMAVLEAVGHMPLPPYIDRPDEVTDEERYQTVFGEKPGAVAAPTAGLHFDESVMARLEARGIRRTFVTLHVGAGTFQPVRTEDIREHHMHQEWLSVEQSVVDAVAETRARGGRVVAVGTTAVRALESASASGRLAPFAGETNIFIYPGYRFRSTDAMVTNFHLPESTLIMLVSAFAGREQTLAAYRAAISERYRFFSYGDAMLIFPHPDAIEDGSTHS</sequence>
<comment type="similarity">
    <text evidence="9 13">Belongs to the QueA family.</text>
</comment>
<dbReference type="GO" id="GO:0005737">
    <property type="term" value="C:cytoplasm"/>
    <property type="evidence" value="ECO:0007669"/>
    <property type="project" value="UniProtKB-SubCell"/>
</dbReference>